<dbReference type="GO" id="GO:0015798">
    <property type="term" value="P:myo-inositol transport"/>
    <property type="evidence" value="ECO:0007669"/>
    <property type="project" value="TreeGrafter"/>
</dbReference>
<evidence type="ECO:0000313" key="8">
    <source>
        <dbReference type="Ensembl" id="ENSGWIP00000013652.1"/>
    </source>
</evidence>
<evidence type="ECO:0000313" key="9">
    <source>
        <dbReference type="Proteomes" id="UP000694680"/>
    </source>
</evidence>
<dbReference type="GO" id="GO:0005886">
    <property type="term" value="C:plasma membrane"/>
    <property type="evidence" value="ECO:0007669"/>
    <property type="project" value="TreeGrafter"/>
</dbReference>
<dbReference type="Pfam" id="PF00474">
    <property type="entry name" value="SSF"/>
    <property type="match status" value="1"/>
</dbReference>
<evidence type="ECO:0000256" key="7">
    <source>
        <dbReference type="SAM" id="Phobius"/>
    </source>
</evidence>
<feature type="transmembrane region" description="Helical" evidence="7">
    <location>
        <begin position="20"/>
        <end position="39"/>
    </location>
</feature>
<keyword evidence="9" id="KW-1185">Reference proteome</keyword>
<dbReference type="PANTHER" id="PTHR11819:SF150">
    <property type="entry name" value="SODIUM_MYO-INOSITOL COTRANSPORTER"/>
    <property type="match status" value="1"/>
</dbReference>
<reference evidence="8" key="2">
    <citation type="submission" date="2025-08" db="UniProtKB">
        <authorList>
            <consortium name="Ensembl"/>
        </authorList>
    </citation>
    <scope>IDENTIFICATION</scope>
</reference>
<comment type="similarity">
    <text evidence="2 6">Belongs to the sodium:solute symporter (SSF) (TC 2.A.21) family.</text>
</comment>
<dbReference type="InterPro" id="IPR038377">
    <property type="entry name" value="Na/Glc_symporter_sf"/>
</dbReference>
<reference evidence="8" key="3">
    <citation type="submission" date="2025-09" db="UniProtKB">
        <authorList>
            <consortium name="Ensembl"/>
        </authorList>
    </citation>
    <scope>IDENTIFICATION</scope>
</reference>
<evidence type="ECO:0000256" key="1">
    <source>
        <dbReference type="ARBA" id="ARBA00004141"/>
    </source>
</evidence>
<evidence type="ECO:0000256" key="2">
    <source>
        <dbReference type="ARBA" id="ARBA00006434"/>
    </source>
</evidence>
<proteinExistence type="inferred from homology"/>
<keyword evidence="4 7" id="KW-1133">Transmembrane helix</keyword>
<name>A0A8C5G4A7_GOUWI</name>
<evidence type="ECO:0000256" key="4">
    <source>
        <dbReference type="ARBA" id="ARBA00022989"/>
    </source>
</evidence>
<dbReference type="Ensembl" id="ENSGWIT00000015129.1">
    <property type="protein sequence ID" value="ENSGWIP00000013652.1"/>
    <property type="gene ID" value="ENSGWIG00000007747.1"/>
</dbReference>
<evidence type="ECO:0000256" key="5">
    <source>
        <dbReference type="ARBA" id="ARBA00023136"/>
    </source>
</evidence>
<keyword evidence="5 7" id="KW-0472">Membrane</keyword>
<dbReference type="PROSITE" id="PS50283">
    <property type="entry name" value="NA_SOLUT_SYMP_3"/>
    <property type="match status" value="1"/>
</dbReference>
<dbReference type="GO" id="GO:0005412">
    <property type="term" value="F:D-glucose:sodium symporter activity"/>
    <property type="evidence" value="ECO:0007669"/>
    <property type="project" value="TreeGrafter"/>
</dbReference>
<dbReference type="PANTHER" id="PTHR11819">
    <property type="entry name" value="SOLUTE CARRIER FAMILY 5"/>
    <property type="match status" value="1"/>
</dbReference>
<keyword evidence="3 7" id="KW-0812">Transmembrane</keyword>
<evidence type="ECO:0000256" key="6">
    <source>
        <dbReference type="RuleBase" id="RU362091"/>
    </source>
</evidence>
<organism evidence="8 9">
    <name type="scientific">Gouania willdenowi</name>
    <name type="common">Blunt-snouted clingfish</name>
    <name type="synonym">Lepadogaster willdenowi</name>
    <dbReference type="NCBI Taxonomy" id="441366"/>
    <lineage>
        <taxon>Eukaryota</taxon>
        <taxon>Metazoa</taxon>
        <taxon>Chordata</taxon>
        <taxon>Craniata</taxon>
        <taxon>Vertebrata</taxon>
        <taxon>Euteleostomi</taxon>
        <taxon>Actinopterygii</taxon>
        <taxon>Neopterygii</taxon>
        <taxon>Teleostei</taxon>
        <taxon>Neoteleostei</taxon>
        <taxon>Acanthomorphata</taxon>
        <taxon>Ovalentaria</taxon>
        <taxon>Blenniimorphae</taxon>
        <taxon>Blenniiformes</taxon>
        <taxon>Gobiesocoidei</taxon>
        <taxon>Gobiesocidae</taxon>
        <taxon>Gobiesocinae</taxon>
        <taxon>Gouania</taxon>
    </lineage>
</organism>
<accession>A0A8C5G4A7</accession>
<dbReference type="AlphaFoldDB" id="A0A8C5G4A7"/>
<dbReference type="GO" id="GO:0006020">
    <property type="term" value="P:inositol metabolic process"/>
    <property type="evidence" value="ECO:0007669"/>
    <property type="project" value="TreeGrafter"/>
</dbReference>
<sequence length="187" mass="20730">HLSTLQGLKQEFKIFSLSGFGLKITVYFFLVLTVAFLAMRKANRSTSSLDWRGSGSASGYAVAAWEIKALLLLQLLGWVFIPIYIQSDVCTMPEYLSKHCGGKRLKMSVNLYTGALFNQKSIRWNLYLSIIFLISMTALLAVTGGLVAVIYTDAVQALLMVAGALALTVRVRGFEGLYSFFECEFIL</sequence>
<dbReference type="Proteomes" id="UP000694680">
    <property type="component" value="Chromosome 2"/>
</dbReference>
<protein>
    <submittedName>
        <fullName evidence="8">Uncharacterized protein</fullName>
    </submittedName>
</protein>
<reference evidence="8" key="1">
    <citation type="submission" date="2020-06" db="EMBL/GenBank/DDBJ databases">
        <authorList>
            <consortium name="Wellcome Sanger Institute Data Sharing"/>
        </authorList>
    </citation>
    <scope>NUCLEOTIDE SEQUENCE [LARGE SCALE GENOMIC DNA]</scope>
</reference>
<evidence type="ECO:0000256" key="3">
    <source>
        <dbReference type="ARBA" id="ARBA00022692"/>
    </source>
</evidence>
<feature type="transmembrane region" description="Helical" evidence="7">
    <location>
        <begin position="126"/>
        <end position="151"/>
    </location>
</feature>
<dbReference type="Gene3D" id="1.20.1730.10">
    <property type="entry name" value="Sodium/glucose cotransporter"/>
    <property type="match status" value="1"/>
</dbReference>
<comment type="subcellular location">
    <subcellularLocation>
        <location evidence="1">Membrane</location>
        <topology evidence="1">Multi-pass membrane protein</topology>
    </subcellularLocation>
</comment>
<dbReference type="InterPro" id="IPR001734">
    <property type="entry name" value="Na/solute_symporter"/>
</dbReference>